<feature type="non-terminal residue" evidence="7">
    <location>
        <position position="110"/>
    </location>
</feature>
<keyword evidence="4" id="KW-0325">Glycoprotein</keyword>
<dbReference type="SUPFAM" id="SSF48726">
    <property type="entry name" value="Immunoglobulin"/>
    <property type="match status" value="1"/>
</dbReference>
<gene>
    <name evidence="7" type="ORF">ZHD862_LOCUS37689</name>
</gene>
<comment type="subcellular location">
    <subcellularLocation>
        <location evidence="1">Membrane</location>
        <topology evidence="1">Single-pass type I membrane protein</topology>
    </subcellularLocation>
</comment>
<organism evidence="7 8">
    <name type="scientific">Rotaria sordida</name>
    <dbReference type="NCBI Taxonomy" id="392033"/>
    <lineage>
        <taxon>Eukaryota</taxon>
        <taxon>Metazoa</taxon>
        <taxon>Spiralia</taxon>
        <taxon>Gnathifera</taxon>
        <taxon>Rotifera</taxon>
        <taxon>Eurotatoria</taxon>
        <taxon>Bdelloidea</taxon>
        <taxon>Philodinida</taxon>
        <taxon>Philodinidae</taxon>
        <taxon>Rotaria</taxon>
    </lineage>
</organism>
<feature type="domain" description="Ig-like" evidence="6">
    <location>
        <begin position="1"/>
        <end position="72"/>
    </location>
</feature>
<accession>A0A815THU4</accession>
<protein>
    <recommendedName>
        <fullName evidence="6">Ig-like domain-containing protein</fullName>
    </recommendedName>
</protein>
<dbReference type="InterPro" id="IPR036179">
    <property type="entry name" value="Ig-like_dom_sf"/>
</dbReference>
<dbReference type="PANTHER" id="PTHR11640">
    <property type="entry name" value="NEPHRIN"/>
    <property type="match status" value="1"/>
</dbReference>
<dbReference type="Gene3D" id="2.60.40.10">
    <property type="entry name" value="Immunoglobulins"/>
    <property type="match status" value="1"/>
</dbReference>
<dbReference type="InterPro" id="IPR007110">
    <property type="entry name" value="Ig-like_dom"/>
</dbReference>
<evidence type="ECO:0000259" key="6">
    <source>
        <dbReference type="PROSITE" id="PS50835"/>
    </source>
</evidence>
<evidence type="ECO:0000256" key="5">
    <source>
        <dbReference type="ARBA" id="ARBA00023319"/>
    </source>
</evidence>
<evidence type="ECO:0000313" key="7">
    <source>
        <dbReference type="EMBL" id="CAF1506234.1"/>
    </source>
</evidence>
<name>A0A815THU4_9BILA</name>
<dbReference type="PROSITE" id="PS50835">
    <property type="entry name" value="IG_LIKE"/>
    <property type="match status" value="1"/>
</dbReference>
<dbReference type="InterPro" id="IPR013098">
    <property type="entry name" value="Ig_I-set"/>
</dbReference>
<evidence type="ECO:0000256" key="4">
    <source>
        <dbReference type="ARBA" id="ARBA00023180"/>
    </source>
</evidence>
<dbReference type="EMBL" id="CAJNOT010007436">
    <property type="protein sequence ID" value="CAF1506234.1"/>
    <property type="molecule type" value="Genomic_DNA"/>
</dbReference>
<keyword evidence="2" id="KW-0472">Membrane</keyword>
<comment type="caution">
    <text evidence="7">The sequence shown here is derived from an EMBL/GenBank/DDBJ whole genome shotgun (WGS) entry which is preliminary data.</text>
</comment>
<dbReference type="GO" id="GO:0005911">
    <property type="term" value="C:cell-cell junction"/>
    <property type="evidence" value="ECO:0007669"/>
    <property type="project" value="TreeGrafter"/>
</dbReference>
<sequence>MTTIDGYPTPTIAWLLNGNPLTEKEDTLMPFNPVTGEAQLSIRNIGLQQHAGWIICRLENQYGNQEETVQIDVLAAPIISTQLSKEQEIESGHDVTLKVIVQGSPRPSAQ</sequence>
<dbReference type="GO" id="GO:0098609">
    <property type="term" value="P:cell-cell adhesion"/>
    <property type="evidence" value="ECO:0007669"/>
    <property type="project" value="TreeGrafter"/>
</dbReference>
<evidence type="ECO:0000256" key="2">
    <source>
        <dbReference type="ARBA" id="ARBA00023136"/>
    </source>
</evidence>
<dbReference type="GO" id="GO:0005886">
    <property type="term" value="C:plasma membrane"/>
    <property type="evidence" value="ECO:0007669"/>
    <property type="project" value="TreeGrafter"/>
</dbReference>
<evidence type="ECO:0000256" key="3">
    <source>
        <dbReference type="ARBA" id="ARBA00023157"/>
    </source>
</evidence>
<dbReference type="InterPro" id="IPR013783">
    <property type="entry name" value="Ig-like_fold"/>
</dbReference>
<dbReference type="GO" id="GO:0050839">
    <property type="term" value="F:cell adhesion molecule binding"/>
    <property type="evidence" value="ECO:0007669"/>
    <property type="project" value="TreeGrafter"/>
</dbReference>
<keyword evidence="3" id="KW-1015">Disulfide bond</keyword>
<evidence type="ECO:0000313" key="8">
    <source>
        <dbReference type="Proteomes" id="UP000663864"/>
    </source>
</evidence>
<reference evidence="7" key="1">
    <citation type="submission" date="2021-02" db="EMBL/GenBank/DDBJ databases">
        <authorList>
            <person name="Nowell W R."/>
        </authorList>
    </citation>
    <scope>NUCLEOTIDE SEQUENCE</scope>
</reference>
<dbReference type="InterPro" id="IPR051275">
    <property type="entry name" value="Cell_adhesion_signaling"/>
</dbReference>
<evidence type="ECO:0000256" key="1">
    <source>
        <dbReference type="ARBA" id="ARBA00004479"/>
    </source>
</evidence>
<dbReference type="AlphaFoldDB" id="A0A815THU4"/>
<dbReference type="Pfam" id="PF07679">
    <property type="entry name" value="I-set"/>
    <property type="match status" value="1"/>
</dbReference>
<dbReference type="PANTHER" id="PTHR11640:SF158">
    <property type="entry name" value="V-SET AND IMMUNOGLOBULIN DOMAIN-CONTAINING PROTEIN 10-LIKE 2"/>
    <property type="match status" value="1"/>
</dbReference>
<keyword evidence="5" id="KW-0393">Immunoglobulin domain</keyword>
<proteinExistence type="predicted"/>
<dbReference type="Proteomes" id="UP000663864">
    <property type="component" value="Unassembled WGS sequence"/>
</dbReference>